<dbReference type="Proteomes" id="UP001152797">
    <property type="component" value="Unassembled WGS sequence"/>
</dbReference>
<keyword evidence="1" id="KW-0732">Signal</keyword>
<comment type="caution">
    <text evidence="2">The sequence shown here is derived from an EMBL/GenBank/DDBJ whole genome shotgun (WGS) entry which is preliminary data.</text>
</comment>
<organism evidence="2">
    <name type="scientific">Cladocopium goreaui</name>
    <dbReference type="NCBI Taxonomy" id="2562237"/>
    <lineage>
        <taxon>Eukaryota</taxon>
        <taxon>Sar</taxon>
        <taxon>Alveolata</taxon>
        <taxon>Dinophyceae</taxon>
        <taxon>Suessiales</taxon>
        <taxon>Symbiodiniaceae</taxon>
        <taxon>Cladocopium</taxon>
    </lineage>
</organism>
<feature type="signal peptide" evidence="1">
    <location>
        <begin position="1"/>
        <end position="20"/>
    </location>
</feature>
<sequence length="423" mass="47080">MARRLATLATLATATAVAAGAPQEFKSYEDFKKDMVNAGKGATDFTTFSEAWERYQQFAEYLHKQGNKSPFGFHKFLTDYQQYMDFNHYMGKGVHQQGDASSHFKDFMDFEKFLSYRQGGADAPMMAADKGSDEGESSGFGGFAGKFVPSDTTEGGPKGGLSGVTNDFRHYMDYSKYMDMFHKYTKKDWMSEWQQFQNQSMQQQNVPYNAKDCQTEEQLKQWRQKQTDTAKQWIPDMYQGPTLQSIDQDYKENLERIKKGGKADSKAVDAAVEPDSSYPLTLVKAPVATLSAKPSTEGARKAQSVTELVAWRGRMGALVDALPTQEQAEWDQVFDGEMKAAFDRLKMGASEVQTRRRGAAPPSALVEKAPKSGMLEFSRTMLVFVVSFSVPVAGMYVYRAVKQASVGTDLDAAFLSLGAPGEP</sequence>
<evidence type="ECO:0000313" key="4">
    <source>
        <dbReference type="Proteomes" id="UP001152797"/>
    </source>
</evidence>
<dbReference type="EMBL" id="CAMXCT010000732">
    <property type="protein sequence ID" value="CAI3982619.1"/>
    <property type="molecule type" value="Genomic_DNA"/>
</dbReference>
<protein>
    <submittedName>
        <fullName evidence="2">Uncharacterized protein</fullName>
    </submittedName>
</protein>
<evidence type="ECO:0000313" key="2">
    <source>
        <dbReference type="EMBL" id="CAI3982619.1"/>
    </source>
</evidence>
<dbReference type="OrthoDB" id="420165at2759"/>
<accession>A0A9P1C020</accession>
<reference evidence="2" key="1">
    <citation type="submission" date="2022-10" db="EMBL/GenBank/DDBJ databases">
        <authorList>
            <person name="Chen Y."/>
            <person name="Dougan E. K."/>
            <person name="Chan C."/>
            <person name="Rhodes N."/>
            <person name="Thang M."/>
        </authorList>
    </citation>
    <scope>NUCLEOTIDE SEQUENCE</scope>
</reference>
<feature type="chain" id="PRO_5043269943" evidence="1">
    <location>
        <begin position="21"/>
        <end position="423"/>
    </location>
</feature>
<evidence type="ECO:0000313" key="3">
    <source>
        <dbReference type="EMBL" id="CAL1135994.1"/>
    </source>
</evidence>
<reference evidence="3" key="2">
    <citation type="submission" date="2024-04" db="EMBL/GenBank/DDBJ databases">
        <authorList>
            <person name="Chen Y."/>
            <person name="Shah S."/>
            <person name="Dougan E. K."/>
            <person name="Thang M."/>
            <person name="Chan C."/>
        </authorList>
    </citation>
    <scope>NUCLEOTIDE SEQUENCE [LARGE SCALE GENOMIC DNA]</scope>
</reference>
<gene>
    <name evidence="2" type="ORF">C1SCF055_LOCUS10297</name>
</gene>
<evidence type="ECO:0000256" key="1">
    <source>
        <dbReference type="SAM" id="SignalP"/>
    </source>
</evidence>
<proteinExistence type="predicted"/>
<dbReference type="EMBL" id="CAMXCT030000732">
    <property type="protein sequence ID" value="CAL4769931.1"/>
    <property type="molecule type" value="Genomic_DNA"/>
</dbReference>
<dbReference type="EMBL" id="CAMXCT020000732">
    <property type="protein sequence ID" value="CAL1135994.1"/>
    <property type="molecule type" value="Genomic_DNA"/>
</dbReference>
<keyword evidence="4" id="KW-1185">Reference proteome</keyword>
<name>A0A9P1C020_9DINO</name>
<dbReference type="AlphaFoldDB" id="A0A9P1C020"/>